<evidence type="ECO:0000256" key="7">
    <source>
        <dbReference type="SAM" id="MobiDB-lite"/>
    </source>
</evidence>
<dbReference type="FunFam" id="3.40.50.150:FF:000164">
    <property type="entry name" value="Methyltransferase NSUN5, putative"/>
    <property type="match status" value="1"/>
</dbReference>
<dbReference type="AlphaFoldDB" id="D8S332"/>
<dbReference type="InterPro" id="IPR049560">
    <property type="entry name" value="MeTrfase_RsmB-F_NOP2_cat"/>
</dbReference>
<keyword evidence="2 6" id="KW-0808">Transferase</keyword>
<evidence type="ECO:0000259" key="8">
    <source>
        <dbReference type="PROSITE" id="PS51686"/>
    </source>
</evidence>
<keyword evidence="10" id="KW-1185">Reference proteome</keyword>
<evidence type="ECO:0000256" key="3">
    <source>
        <dbReference type="ARBA" id="ARBA00022691"/>
    </source>
</evidence>
<comment type="catalytic activity">
    <reaction evidence="5">
        <text>a cytidine in 25S rRNA + S-adenosyl-L-methionine = a 5-methylcytidine in 25S rRNA + S-adenosyl-L-homocysteine + H(+)</text>
        <dbReference type="Rhea" id="RHEA:47780"/>
        <dbReference type="Rhea" id="RHEA-COMP:11911"/>
        <dbReference type="Rhea" id="RHEA-COMP:11912"/>
        <dbReference type="ChEBI" id="CHEBI:15378"/>
        <dbReference type="ChEBI" id="CHEBI:57856"/>
        <dbReference type="ChEBI" id="CHEBI:59789"/>
        <dbReference type="ChEBI" id="CHEBI:74483"/>
        <dbReference type="ChEBI" id="CHEBI:82748"/>
    </reaction>
</comment>
<dbReference type="CDD" id="cd02440">
    <property type="entry name" value="AdoMet_MTases"/>
    <property type="match status" value="1"/>
</dbReference>
<dbReference type="PANTHER" id="PTHR22807">
    <property type="entry name" value="NOP2 YEAST -RELATED NOL1/NOP2/FMU SUN DOMAIN-CONTAINING"/>
    <property type="match status" value="1"/>
</dbReference>
<feature type="domain" description="SAM-dependent MTase RsmB/NOP-type" evidence="8">
    <location>
        <begin position="95"/>
        <end position="393"/>
    </location>
</feature>
<evidence type="ECO:0000313" key="9">
    <source>
        <dbReference type="EMBL" id="EFJ21036.1"/>
    </source>
</evidence>
<evidence type="ECO:0000256" key="2">
    <source>
        <dbReference type="ARBA" id="ARBA00022679"/>
    </source>
</evidence>
<keyword evidence="1 6" id="KW-0489">Methyltransferase</keyword>
<dbReference type="KEGG" id="smo:SELMODRAFT_107682"/>
<dbReference type="GO" id="GO:0008173">
    <property type="term" value="F:RNA methyltransferase activity"/>
    <property type="evidence" value="ECO:0007669"/>
    <property type="project" value="InterPro"/>
</dbReference>
<accession>D8S332</accession>
<dbReference type="Proteomes" id="UP000001514">
    <property type="component" value="Unassembled WGS sequence"/>
</dbReference>
<feature type="compositionally biased region" description="Basic residues" evidence="7">
    <location>
        <begin position="414"/>
        <end position="425"/>
    </location>
</feature>
<feature type="region of interest" description="Disordered" evidence="7">
    <location>
        <begin position="397"/>
        <end position="425"/>
    </location>
</feature>
<dbReference type="PROSITE" id="PS51686">
    <property type="entry name" value="SAM_MT_RSMB_NOP"/>
    <property type="match status" value="1"/>
</dbReference>
<evidence type="ECO:0000256" key="1">
    <source>
        <dbReference type="ARBA" id="ARBA00022603"/>
    </source>
</evidence>
<dbReference type="GO" id="GO:0005730">
    <property type="term" value="C:nucleolus"/>
    <property type="evidence" value="ECO:0000318"/>
    <property type="project" value="GO_Central"/>
</dbReference>
<comment type="caution">
    <text evidence="6">Lacks conserved residue(s) required for the propagation of feature annotation.</text>
</comment>
<dbReference type="InterPro" id="IPR023267">
    <property type="entry name" value="RCMT"/>
</dbReference>
<keyword evidence="3 6" id="KW-0949">S-adenosyl-L-methionine</keyword>
<gene>
    <name evidence="9" type="ORF">SELMODRAFT_107682</name>
</gene>
<dbReference type="eggNOG" id="KOG2360">
    <property type="taxonomic scope" value="Eukaryota"/>
</dbReference>
<dbReference type="Gramene" id="EFJ21036">
    <property type="protein sequence ID" value="EFJ21036"/>
    <property type="gene ID" value="SELMODRAFT_107682"/>
</dbReference>
<comment type="similarity">
    <text evidence="6">Belongs to the class I-like SAM-binding methyltransferase superfamily. RsmB/NOP family.</text>
</comment>
<feature type="binding site" evidence="6">
    <location>
        <position position="218"/>
    </location>
    <ligand>
        <name>S-adenosyl-L-methionine</name>
        <dbReference type="ChEBI" id="CHEBI:59789"/>
    </ligand>
</feature>
<evidence type="ECO:0000256" key="5">
    <source>
        <dbReference type="ARBA" id="ARBA00053002"/>
    </source>
</evidence>
<evidence type="ECO:0000256" key="6">
    <source>
        <dbReference type="PROSITE-ProRule" id="PRU01023"/>
    </source>
</evidence>
<reference evidence="9 10" key="1">
    <citation type="journal article" date="2011" name="Science">
        <title>The Selaginella genome identifies genetic changes associated with the evolution of vascular plants.</title>
        <authorList>
            <person name="Banks J.A."/>
            <person name="Nishiyama T."/>
            <person name="Hasebe M."/>
            <person name="Bowman J.L."/>
            <person name="Gribskov M."/>
            <person name="dePamphilis C."/>
            <person name="Albert V.A."/>
            <person name="Aono N."/>
            <person name="Aoyama T."/>
            <person name="Ambrose B.A."/>
            <person name="Ashton N.W."/>
            <person name="Axtell M.J."/>
            <person name="Barker E."/>
            <person name="Barker M.S."/>
            <person name="Bennetzen J.L."/>
            <person name="Bonawitz N.D."/>
            <person name="Chapple C."/>
            <person name="Cheng C."/>
            <person name="Correa L.G."/>
            <person name="Dacre M."/>
            <person name="DeBarry J."/>
            <person name="Dreyer I."/>
            <person name="Elias M."/>
            <person name="Engstrom E.M."/>
            <person name="Estelle M."/>
            <person name="Feng L."/>
            <person name="Finet C."/>
            <person name="Floyd S.K."/>
            <person name="Frommer W.B."/>
            <person name="Fujita T."/>
            <person name="Gramzow L."/>
            <person name="Gutensohn M."/>
            <person name="Harholt J."/>
            <person name="Hattori M."/>
            <person name="Heyl A."/>
            <person name="Hirai T."/>
            <person name="Hiwatashi Y."/>
            <person name="Ishikawa M."/>
            <person name="Iwata M."/>
            <person name="Karol K.G."/>
            <person name="Koehler B."/>
            <person name="Kolukisaoglu U."/>
            <person name="Kubo M."/>
            <person name="Kurata T."/>
            <person name="Lalonde S."/>
            <person name="Li K."/>
            <person name="Li Y."/>
            <person name="Litt A."/>
            <person name="Lyons E."/>
            <person name="Manning G."/>
            <person name="Maruyama T."/>
            <person name="Michael T.P."/>
            <person name="Mikami K."/>
            <person name="Miyazaki S."/>
            <person name="Morinaga S."/>
            <person name="Murata T."/>
            <person name="Mueller-Roeber B."/>
            <person name="Nelson D.R."/>
            <person name="Obara M."/>
            <person name="Oguri Y."/>
            <person name="Olmstead R.G."/>
            <person name="Onodera N."/>
            <person name="Petersen B.L."/>
            <person name="Pils B."/>
            <person name="Prigge M."/>
            <person name="Rensing S.A."/>
            <person name="Riano-Pachon D.M."/>
            <person name="Roberts A.W."/>
            <person name="Sato Y."/>
            <person name="Scheller H.V."/>
            <person name="Schulz B."/>
            <person name="Schulz C."/>
            <person name="Shakirov E.V."/>
            <person name="Shibagaki N."/>
            <person name="Shinohara N."/>
            <person name="Shippen D.E."/>
            <person name="Soerensen I."/>
            <person name="Sotooka R."/>
            <person name="Sugimoto N."/>
            <person name="Sugita M."/>
            <person name="Sumikawa N."/>
            <person name="Tanurdzic M."/>
            <person name="Theissen G."/>
            <person name="Ulvskov P."/>
            <person name="Wakazuki S."/>
            <person name="Weng J.K."/>
            <person name="Willats W.W."/>
            <person name="Wipf D."/>
            <person name="Wolf P.G."/>
            <person name="Yang L."/>
            <person name="Zimmer A.D."/>
            <person name="Zhu Q."/>
            <person name="Mitros T."/>
            <person name="Hellsten U."/>
            <person name="Loque D."/>
            <person name="Otillar R."/>
            <person name="Salamov A."/>
            <person name="Schmutz J."/>
            <person name="Shapiro H."/>
            <person name="Lindquist E."/>
            <person name="Lucas S."/>
            <person name="Rokhsar D."/>
            <person name="Grigoriev I.V."/>
        </authorList>
    </citation>
    <scope>NUCLEOTIDE SEQUENCE [LARGE SCALE GENOMIC DNA]</scope>
</reference>
<dbReference type="EMBL" id="GL377600">
    <property type="protein sequence ID" value="EFJ21036.1"/>
    <property type="molecule type" value="Genomic_DNA"/>
</dbReference>
<feature type="binding site" evidence="6">
    <location>
        <position position="245"/>
    </location>
    <ligand>
        <name>S-adenosyl-L-methionine</name>
        <dbReference type="ChEBI" id="CHEBI:59789"/>
    </ligand>
</feature>
<protein>
    <recommendedName>
        <fullName evidence="8">SAM-dependent MTase RsmB/NOP-type domain-containing protein</fullName>
    </recommendedName>
</protein>
<dbReference type="Gene3D" id="3.40.50.150">
    <property type="entry name" value="Vaccinia Virus protein VP39"/>
    <property type="match status" value="1"/>
</dbReference>
<dbReference type="OMA" id="IPERECR"/>
<dbReference type="Pfam" id="PF21153">
    <property type="entry name" value="NSUN5_N"/>
    <property type="match status" value="1"/>
</dbReference>
<dbReference type="PANTHER" id="PTHR22807:SF4">
    <property type="entry name" value="28S RRNA (CYTOSINE-C(5))-METHYLTRANSFERASE"/>
    <property type="match status" value="1"/>
</dbReference>
<dbReference type="SMR" id="D8S332"/>
<feature type="binding site" evidence="6">
    <location>
        <position position="265"/>
    </location>
    <ligand>
        <name>S-adenosyl-L-methionine</name>
        <dbReference type="ChEBI" id="CHEBI:59789"/>
    </ligand>
</feature>
<dbReference type="FunCoup" id="D8S332">
    <property type="interactions" value="3768"/>
</dbReference>
<name>D8S332_SELML</name>
<dbReference type="Pfam" id="PF01189">
    <property type="entry name" value="Methyltr_RsmB-F"/>
    <property type="match status" value="1"/>
</dbReference>
<dbReference type="InterPro" id="IPR029063">
    <property type="entry name" value="SAM-dependent_MTases_sf"/>
</dbReference>
<dbReference type="PRINTS" id="PR02008">
    <property type="entry name" value="RCMTFAMILY"/>
</dbReference>
<sequence>MGAKKPALHFVRRQVARILRQVLAGNTQHRALASIKSLVYKPSIVAKKATLALICNTLKYLPVIKDIVHSVGLLQGRKNKGQDELFYVLTHDLLFEQEILPSGKEEIFVLSRKAALRAAFVRLMMKKNVTEIDGLLPPETRQIQSYIPRYVRVNTLQMTVDEALEKLEELGSKASCIPAHVLCPDLDWEVLDACASPGNKTVHLAALMKGKGRVTACELHRKRLQVLQDTVKRAGANNIQVKHQDFLKLDPNASDYSKVRAILLDPSCSGSGTTVQRMDHLLPVANGQSFVFSVFQRIDRLASFQKAALCHALSFPAVERVVYSTCSVNQRENEDVIQSVLEHARSHKFKLGTVLPDWPHRGLPVFDGAQHLLRTDALRDKTDGFFVALFVRERSQTFEQQRKRKSSEIEERKTKRKKKKQKKLN</sequence>
<dbReference type="InterPro" id="IPR048889">
    <property type="entry name" value="NSUN5_RCM1_N"/>
</dbReference>
<dbReference type="STRING" id="88036.D8S332"/>
<dbReference type="HOGENOM" id="CLU_005316_7_4_1"/>
<organism evidence="10">
    <name type="scientific">Selaginella moellendorffii</name>
    <name type="common">Spikemoss</name>
    <dbReference type="NCBI Taxonomy" id="88036"/>
    <lineage>
        <taxon>Eukaryota</taxon>
        <taxon>Viridiplantae</taxon>
        <taxon>Streptophyta</taxon>
        <taxon>Embryophyta</taxon>
        <taxon>Tracheophyta</taxon>
        <taxon>Lycopodiopsida</taxon>
        <taxon>Selaginellales</taxon>
        <taxon>Selaginellaceae</taxon>
        <taxon>Selaginella</taxon>
    </lineage>
</organism>
<proteinExistence type="inferred from homology"/>
<feature type="active site" description="Nucleophile" evidence="6">
    <location>
        <position position="326"/>
    </location>
</feature>
<evidence type="ECO:0000313" key="10">
    <source>
        <dbReference type="Proteomes" id="UP000001514"/>
    </source>
</evidence>
<dbReference type="GO" id="GO:0070475">
    <property type="term" value="P:rRNA base methylation"/>
    <property type="evidence" value="ECO:0000318"/>
    <property type="project" value="GO_Central"/>
</dbReference>
<dbReference type="InterPro" id="IPR001678">
    <property type="entry name" value="MeTrfase_RsmB-F_NOP2_dom"/>
</dbReference>
<keyword evidence="4 6" id="KW-0694">RNA-binding</keyword>
<dbReference type="InParanoid" id="D8S332"/>
<dbReference type="GO" id="GO:0003723">
    <property type="term" value="F:RNA binding"/>
    <property type="evidence" value="ECO:0007669"/>
    <property type="project" value="UniProtKB-UniRule"/>
</dbReference>
<dbReference type="SUPFAM" id="SSF53335">
    <property type="entry name" value="S-adenosyl-L-methionine-dependent methyltransferases"/>
    <property type="match status" value="1"/>
</dbReference>
<evidence type="ECO:0000256" key="4">
    <source>
        <dbReference type="ARBA" id="ARBA00022884"/>
    </source>
</evidence>